<comment type="subcellular location">
    <subcellularLocation>
        <location evidence="1 10">Cytoplasm</location>
    </subcellularLocation>
</comment>
<dbReference type="EC" id="6.1.1.17" evidence="10"/>
<dbReference type="NCBIfam" id="TIGR00464">
    <property type="entry name" value="gltX_bact"/>
    <property type="match status" value="1"/>
</dbReference>
<dbReference type="InterPro" id="IPR000924">
    <property type="entry name" value="Glu/Gln-tRNA-synth"/>
</dbReference>
<dbReference type="InterPro" id="IPR004527">
    <property type="entry name" value="Glu-tRNA-ligase_bac/mito"/>
</dbReference>
<dbReference type="GO" id="GO:0000049">
    <property type="term" value="F:tRNA binding"/>
    <property type="evidence" value="ECO:0007669"/>
    <property type="project" value="InterPro"/>
</dbReference>
<dbReference type="InterPro" id="IPR008925">
    <property type="entry name" value="aa_tRNA-synth_I_cd-bd_sf"/>
</dbReference>
<evidence type="ECO:0000256" key="3">
    <source>
        <dbReference type="ARBA" id="ARBA00011245"/>
    </source>
</evidence>
<dbReference type="SUPFAM" id="SSF48163">
    <property type="entry name" value="An anticodon-binding domain of class I aminoacyl-tRNA synthetases"/>
    <property type="match status" value="1"/>
</dbReference>
<evidence type="ECO:0000256" key="6">
    <source>
        <dbReference type="ARBA" id="ARBA00022741"/>
    </source>
</evidence>
<keyword evidence="8 10" id="KW-0648">Protein biosynthesis</keyword>
<gene>
    <name evidence="10 13" type="primary">gltX</name>
    <name evidence="13" type="ORF">DGI_3520</name>
</gene>
<dbReference type="HOGENOM" id="CLU_015768_6_3_7"/>
<feature type="domain" description="Aminoacyl-tRNA synthetase class I anticodon-binding" evidence="12">
    <location>
        <begin position="318"/>
        <end position="460"/>
    </location>
</feature>
<comment type="catalytic activity">
    <reaction evidence="10">
        <text>tRNA(Glu) + L-glutamate + ATP = L-glutamyl-tRNA(Glu) + AMP + diphosphate</text>
        <dbReference type="Rhea" id="RHEA:23540"/>
        <dbReference type="Rhea" id="RHEA-COMP:9663"/>
        <dbReference type="Rhea" id="RHEA-COMP:9680"/>
        <dbReference type="ChEBI" id="CHEBI:29985"/>
        <dbReference type="ChEBI" id="CHEBI:30616"/>
        <dbReference type="ChEBI" id="CHEBI:33019"/>
        <dbReference type="ChEBI" id="CHEBI:78442"/>
        <dbReference type="ChEBI" id="CHEBI:78520"/>
        <dbReference type="ChEBI" id="CHEBI:456215"/>
        <dbReference type="EC" id="6.1.1.17"/>
    </reaction>
</comment>
<evidence type="ECO:0000259" key="12">
    <source>
        <dbReference type="Pfam" id="PF19269"/>
    </source>
</evidence>
<sequence>MTTTRFAPSPTGALHIGGARTAIFSWLLARNQGGAFRLRIEDTDRERSLPEHTAAILEALAWLGLDWDDETVYQRQREARHLAAVQQLLDQGKAYWCECTPEEVDAMRETARAAGKKPKYDGRCRCKGLGPGPGRVVRFLLEDGPRVVVEDMVKGHVAVEREELDDMILLRSDGAPVYNLAVVVDDHEMGVTHVLRGEDHLPNTPKQMLLYQALGWETPRFGHVPLIHGADGKKLSKRHGARAVLEYRDEGVLPEALVNYLVRLGWACGDQEIFSREELIKSFTTDNLSSSPARFDPEKLLWLSGHYIKEAPAERLAALLPAYVEAQGLPVPGPEDLAAIIHLFKPRARTLVEMAQAAAFLLVDDDALTYDAAALGKLLSPPPRALFEGLLARLEQADAFTAEALEGLLKEYVAEAGVKFKELGPPLRVALTGGTNSPDLSHTMAALGKARCLARIRRVLKEQSA</sequence>
<name>T2GG85_MEGG1</name>
<dbReference type="GO" id="GO:0004818">
    <property type="term" value="F:glutamate-tRNA ligase activity"/>
    <property type="evidence" value="ECO:0007669"/>
    <property type="project" value="UniProtKB-UniRule"/>
</dbReference>
<dbReference type="PANTHER" id="PTHR43311">
    <property type="entry name" value="GLUTAMATE--TRNA LIGASE"/>
    <property type="match status" value="1"/>
</dbReference>
<dbReference type="KEGG" id="dgg:DGI_3520"/>
<dbReference type="InterPro" id="IPR020058">
    <property type="entry name" value="Glu/Gln-tRNA-synth_Ib_cat-dom"/>
</dbReference>
<comment type="function">
    <text evidence="10">Catalyzes the attachment of glutamate to tRNA(Glu) in a two-step reaction: glutamate is first activated by ATP to form Glu-AMP and then transferred to the acceptor end of tRNA(Glu).</text>
</comment>
<evidence type="ECO:0000256" key="1">
    <source>
        <dbReference type="ARBA" id="ARBA00004496"/>
    </source>
</evidence>
<dbReference type="CDD" id="cd00808">
    <property type="entry name" value="GluRS_core"/>
    <property type="match status" value="1"/>
</dbReference>
<dbReference type="InterPro" id="IPR001412">
    <property type="entry name" value="aa-tRNA-synth_I_CS"/>
</dbReference>
<evidence type="ECO:0000256" key="10">
    <source>
        <dbReference type="HAMAP-Rule" id="MF_00022"/>
    </source>
</evidence>
<dbReference type="FunFam" id="3.40.50.620:FF:000007">
    <property type="entry name" value="Glutamate--tRNA ligase"/>
    <property type="match status" value="1"/>
</dbReference>
<dbReference type="AlphaFoldDB" id="T2GG85"/>
<protein>
    <recommendedName>
        <fullName evidence="10">Glutamate--tRNA ligase</fullName>
        <ecNumber evidence="10">6.1.1.17</ecNumber>
    </recommendedName>
    <alternativeName>
        <fullName evidence="10">Glutamyl-tRNA synthetase</fullName>
        <shortName evidence="10">GluRS</shortName>
    </alternativeName>
</protein>
<proteinExistence type="inferred from homology"/>
<keyword evidence="9 10" id="KW-0030">Aminoacyl-tRNA synthetase</keyword>
<dbReference type="Pfam" id="PF19269">
    <property type="entry name" value="Anticodon_2"/>
    <property type="match status" value="1"/>
</dbReference>
<evidence type="ECO:0000256" key="4">
    <source>
        <dbReference type="ARBA" id="ARBA00022490"/>
    </source>
</evidence>
<dbReference type="PANTHER" id="PTHR43311:SF2">
    <property type="entry name" value="GLUTAMATE--TRNA LIGASE, MITOCHONDRIAL-RELATED"/>
    <property type="match status" value="1"/>
</dbReference>
<keyword evidence="4 10" id="KW-0963">Cytoplasm</keyword>
<dbReference type="GO" id="GO:0005524">
    <property type="term" value="F:ATP binding"/>
    <property type="evidence" value="ECO:0007669"/>
    <property type="project" value="UniProtKB-UniRule"/>
</dbReference>
<keyword evidence="6 10" id="KW-0547">Nucleotide-binding</keyword>
<evidence type="ECO:0000313" key="14">
    <source>
        <dbReference type="Proteomes" id="UP000016587"/>
    </source>
</evidence>
<dbReference type="Gene3D" id="1.10.10.350">
    <property type="match status" value="1"/>
</dbReference>
<dbReference type="GO" id="GO:0005829">
    <property type="term" value="C:cytosol"/>
    <property type="evidence" value="ECO:0007669"/>
    <property type="project" value="TreeGrafter"/>
</dbReference>
<keyword evidence="14" id="KW-1185">Reference proteome</keyword>
<dbReference type="InterPro" id="IPR045462">
    <property type="entry name" value="aa-tRNA-synth_I_cd-bd"/>
</dbReference>
<keyword evidence="5 10" id="KW-0436">Ligase</keyword>
<dbReference type="InterPro" id="IPR020751">
    <property type="entry name" value="aa-tRNA-synth_I_codon-bd_sub2"/>
</dbReference>
<comment type="subunit">
    <text evidence="3 10">Monomer.</text>
</comment>
<dbReference type="SUPFAM" id="SSF52374">
    <property type="entry name" value="Nucleotidylyl transferase"/>
    <property type="match status" value="1"/>
</dbReference>
<accession>T2GG85</accession>
<reference evidence="14" key="2">
    <citation type="submission" date="2013-07" db="EMBL/GenBank/DDBJ databases">
        <authorList>
            <person name="Morais-Silva F.O."/>
            <person name="Rezende A.M."/>
            <person name="Pimentel C."/>
            <person name="Resende D.M."/>
            <person name="Santos C.I."/>
            <person name="Clemente C."/>
            <person name="de Oliveira L.M."/>
            <person name="da Silva S.M."/>
            <person name="Costa D.A."/>
            <person name="Varela-Raposo A."/>
            <person name="Horacio E.C.A."/>
            <person name="Matos M."/>
            <person name="Flores O."/>
            <person name="Ruiz J.C."/>
            <person name="Rodrigues-Pousada C."/>
        </authorList>
    </citation>
    <scope>NUCLEOTIDE SEQUENCE [LARGE SCALE GENOMIC DNA]</scope>
    <source>
        <strain evidence="14">ATCC 19364 / DSM 1382 / NCIMB 9332 / VKM B-1759</strain>
    </source>
</reference>
<evidence type="ECO:0000256" key="5">
    <source>
        <dbReference type="ARBA" id="ARBA00022598"/>
    </source>
</evidence>
<evidence type="ECO:0000259" key="11">
    <source>
        <dbReference type="Pfam" id="PF00749"/>
    </source>
</evidence>
<keyword evidence="7 10" id="KW-0067">ATP-binding</keyword>
<evidence type="ECO:0000256" key="7">
    <source>
        <dbReference type="ARBA" id="ARBA00022840"/>
    </source>
</evidence>
<feature type="short sequence motif" description="'KMSKS' region" evidence="10">
    <location>
        <begin position="234"/>
        <end position="238"/>
    </location>
</feature>
<dbReference type="PATRIC" id="fig|1121448.10.peg.3470"/>
<dbReference type="InterPro" id="IPR049940">
    <property type="entry name" value="GluQ/Sye"/>
</dbReference>
<dbReference type="InterPro" id="IPR033910">
    <property type="entry name" value="GluRS_core"/>
</dbReference>
<feature type="domain" description="Glutamyl/glutaminyl-tRNA synthetase class Ib catalytic" evidence="11">
    <location>
        <begin position="3"/>
        <end position="302"/>
    </location>
</feature>
<evidence type="ECO:0000256" key="2">
    <source>
        <dbReference type="ARBA" id="ARBA00007894"/>
    </source>
</evidence>
<feature type="short sequence motif" description="'HIGH' region" evidence="10">
    <location>
        <begin position="8"/>
        <end position="18"/>
    </location>
</feature>
<organism evidence="13 14">
    <name type="scientific">Megalodesulfovibrio gigas (strain ATCC 19364 / DSM 1382 / NCIMB 9332 / VKM B-1759)</name>
    <name type="common">Desulfovibrio gigas</name>
    <dbReference type="NCBI Taxonomy" id="1121448"/>
    <lineage>
        <taxon>Bacteria</taxon>
        <taxon>Pseudomonadati</taxon>
        <taxon>Thermodesulfobacteriota</taxon>
        <taxon>Desulfovibrionia</taxon>
        <taxon>Desulfovibrionales</taxon>
        <taxon>Desulfovibrionaceae</taxon>
        <taxon>Megalodesulfovibrio</taxon>
    </lineage>
</organism>
<dbReference type="GO" id="GO:0006424">
    <property type="term" value="P:glutamyl-tRNA aminoacylation"/>
    <property type="evidence" value="ECO:0007669"/>
    <property type="project" value="UniProtKB-UniRule"/>
</dbReference>
<dbReference type="Pfam" id="PF00749">
    <property type="entry name" value="tRNA-synt_1c"/>
    <property type="match status" value="1"/>
</dbReference>
<dbReference type="PRINTS" id="PR00987">
    <property type="entry name" value="TRNASYNTHGLU"/>
</dbReference>
<dbReference type="RefSeq" id="WP_021762324.1">
    <property type="nucleotide sequence ID" value="NC_022444.1"/>
</dbReference>
<dbReference type="InterPro" id="IPR014729">
    <property type="entry name" value="Rossmann-like_a/b/a_fold"/>
</dbReference>
<dbReference type="Gene3D" id="3.40.50.620">
    <property type="entry name" value="HUPs"/>
    <property type="match status" value="1"/>
</dbReference>
<dbReference type="OrthoDB" id="9807503at2"/>
<reference evidence="13 14" key="1">
    <citation type="journal article" date="2013" name="J. Bacteriol.">
        <title>Roles of HynAB and Ech, the only two hydrogenases found in the model sulfate reducer Desulfovibrio gigas.</title>
        <authorList>
            <person name="Morais-Silva F.O."/>
            <person name="Santos C.I."/>
            <person name="Rodrigues R."/>
            <person name="Pereira I.A."/>
            <person name="Rodrigues-Pousada C."/>
        </authorList>
    </citation>
    <scope>NUCLEOTIDE SEQUENCE [LARGE SCALE GENOMIC DNA]</scope>
    <source>
        <strain evidence="14">ATCC 19364 / DSM 1382 / NCIMB 9332 / VKM B-1759</strain>
    </source>
</reference>
<dbReference type="Proteomes" id="UP000016587">
    <property type="component" value="Chromosome"/>
</dbReference>
<dbReference type="PROSITE" id="PS00178">
    <property type="entry name" value="AA_TRNA_LIGASE_I"/>
    <property type="match status" value="1"/>
</dbReference>
<dbReference type="STRING" id="1121448.DGI_3520"/>
<evidence type="ECO:0000313" key="13">
    <source>
        <dbReference type="EMBL" id="AGW15196.1"/>
    </source>
</evidence>
<comment type="caution">
    <text evidence="10">Lacks conserved residue(s) required for the propagation of feature annotation.</text>
</comment>
<comment type="similarity">
    <text evidence="2 10">Belongs to the class-I aminoacyl-tRNA synthetase family. Glutamate--tRNA ligase type 1 subfamily.</text>
</comment>
<dbReference type="eggNOG" id="COG0008">
    <property type="taxonomic scope" value="Bacteria"/>
</dbReference>
<dbReference type="GO" id="GO:0008270">
    <property type="term" value="F:zinc ion binding"/>
    <property type="evidence" value="ECO:0007669"/>
    <property type="project" value="InterPro"/>
</dbReference>
<evidence type="ECO:0000256" key="9">
    <source>
        <dbReference type="ARBA" id="ARBA00023146"/>
    </source>
</evidence>
<dbReference type="EMBL" id="CP006585">
    <property type="protein sequence ID" value="AGW15196.1"/>
    <property type="molecule type" value="Genomic_DNA"/>
</dbReference>
<evidence type="ECO:0000256" key="8">
    <source>
        <dbReference type="ARBA" id="ARBA00022917"/>
    </source>
</evidence>
<dbReference type="HAMAP" id="MF_00022">
    <property type="entry name" value="Glu_tRNA_synth_type1"/>
    <property type="match status" value="1"/>
</dbReference>
<feature type="binding site" evidence="10">
    <location>
        <position position="237"/>
    </location>
    <ligand>
        <name>ATP</name>
        <dbReference type="ChEBI" id="CHEBI:30616"/>
    </ligand>
</feature>